<protein>
    <submittedName>
        <fullName evidence="2">Uncharacterized protein</fullName>
    </submittedName>
</protein>
<feature type="region of interest" description="Disordered" evidence="1">
    <location>
        <begin position="272"/>
        <end position="304"/>
    </location>
</feature>
<evidence type="ECO:0000256" key="1">
    <source>
        <dbReference type="SAM" id="MobiDB-lite"/>
    </source>
</evidence>
<comment type="caution">
    <text evidence="2">The sequence shown here is derived from an EMBL/GenBank/DDBJ whole genome shotgun (WGS) entry which is preliminary data.</text>
</comment>
<gene>
    <name evidence="2" type="ORF">EDB81DRAFT_784885</name>
</gene>
<dbReference type="EMBL" id="JAGMUV010000004">
    <property type="protein sequence ID" value="KAH7161477.1"/>
    <property type="molecule type" value="Genomic_DNA"/>
</dbReference>
<dbReference type="AlphaFoldDB" id="A0A9P9FFS6"/>
<accession>A0A9P9FFS6</accession>
<organism evidence="2 3">
    <name type="scientific">Dactylonectria macrodidyma</name>
    <dbReference type="NCBI Taxonomy" id="307937"/>
    <lineage>
        <taxon>Eukaryota</taxon>
        <taxon>Fungi</taxon>
        <taxon>Dikarya</taxon>
        <taxon>Ascomycota</taxon>
        <taxon>Pezizomycotina</taxon>
        <taxon>Sordariomycetes</taxon>
        <taxon>Hypocreomycetidae</taxon>
        <taxon>Hypocreales</taxon>
        <taxon>Nectriaceae</taxon>
        <taxon>Dactylonectria</taxon>
    </lineage>
</organism>
<name>A0A9P9FFS6_9HYPO</name>
<keyword evidence="3" id="KW-1185">Reference proteome</keyword>
<reference evidence="2" key="1">
    <citation type="journal article" date="2021" name="Nat. Commun.">
        <title>Genetic determinants of endophytism in the Arabidopsis root mycobiome.</title>
        <authorList>
            <person name="Mesny F."/>
            <person name="Miyauchi S."/>
            <person name="Thiergart T."/>
            <person name="Pickel B."/>
            <person name="Atanasova L."/>
            <person name="Karlsson M."/>
            <person name="Huettel B."/>
            <person name="Barry K.W."/>
            <person name="Haridas S."/>
            <person name="Chen C."/>
            <person name="Bauer D."/>
            <person name="Andreopoulos W."/>
            <person name="Pangilinan J."/>
            <person name="LaButti K."/>
            <person name="Riley R."/>
            <person name="Lipzen A."/>
            <person name="Clum A."/>
            <person name="Drula E."/>
            <person name="Henrissat B."/>
            <person name="Kohler A."/>
            <person name="Grigoriev I.V."/>
            <person name="Martin F.M."/>
            <person name="Hacquard S."/>
        </authorList>
    </citation>
    <scope>NUCLEOTIDE SEQUENCE</scope>
    <source>
        <strain evidence="2">MPI-CAGE-AT-0147</strain>
    </source>
</reference>
<proteinExistence type="predicted"/>
<sequence length="304" mass="33585">MAPLSPCPPVSHALVPLVLYHLPPPSSLTSPSFPNTALRRYRFMPTRLAEPVSIICRVRFVFARTPLTLPPSACVISRLNRCFSVFFLCFDPLPALSGFHSPFGSPSYSLAEVPSPTLRPLFDKDLLFFLRSLLLAAISSCFQYISPSIPILSTSCPESSAKNTPPPFPVAVFMVSAKRSCRCVAWIRRRHCVVTISQTCYFCIRNSYWLGCFEGSGFSCFVLHSYIVQSFHPSPSHGFPSHGRLPCTIPMFHLHVASPQCLVTHSRPLMTTPPPSPAAPSHSANPIQRGHDPSRDTMACTLQQ</sequence>
<evidence type="ECO:0000313" key="3">
    <source>
        <dbReference type="Proteomes" id="UP000738349"/>
    </source>
</evidence>
<evidence type="ECO:0000313" key="2">
    <source>
        <dbReference type="EMBL" id="KAH7161477.1"/>
    </source>
</evidence>
<dbReference type="Proteomes" id="UP000738349">
    <property type="component" value="Unassembled WGS sequence"/>
</dbReference>